<comment type="caution">
    <text evidence="1">The sequence shown here is derived from an EMBL/GenBank/DDBJ whole genome shotgun (WGS) entry which is preliminary data.</text>
</comment>
<dbReference type="AlphaFoldDB" id="A0A5D4S3M2"/>
<dbReference type="EMBL" id="VTEQ01000001">
    <property type="protein sequence ID" value="TYS56356.1"/>
    <property type="molecule type" value="Genomic_DNA"/>
</dbReference>
<sequence>MNEEVYLVIETADTDWGILDFNREWFENESDAKNYMRMCLADNAYMNLRIETMDRDDFFEHEFEQR</sequence>
<dbReference type="Proteomes" id="UP000322997">
    <property type="component" value="Unassembled WGS sequence"/>
</dbReference>
<evidence type="ECO:0000313" key="1">
    <source>
        <dbReference type="EMBL" id="TYS56356.1"/>
    </source>
</evidence>
<organism evidence="1 2">
    <name type="scientific">Rossellomorea marisflavi</name>
    <dbReference type="NCBI Taxonomy" id="189381"/>
    <lineage>
        <taxon>Bacteria</taxon>
        <taxon>Bacillati</taxon>
        <taxon>Bacillota</taxon>
        <taxon>Bacilli</taxon>
        <taxon>Bacillales</taxon>
        <taxon>Bacillaceae</taxon>
        <taxon>Rossellomorea</taxon>
    </lineage>
</organism>
<accession>A0A5D4S3M2</accession>
<evidence type="ECO:0000313" key="2">
    <source>
        <dbReference type="Proteomes" id="UP000322997"/>
    </source>
</evidence>
<proteinExistence type="predicted"/>
<protein>
    <submittedName>
        <fullName evidence="1">Uncharacterized protein</fullName>
    </submittedName>
</protein>
<dbReference type="RefSeq" id="WP_148984390.1">
    <property type="nucleotide sequence ID" value="NZ_JBNILK010000001.1"/>
</dbReference>
<name>A0A5D4S3M2_9BACI</name>
<reference evidence="1 2" key="1">
    <citation type="submission" date="2019-08" db="EMBL/GenBank/DDBJ databases">
        <title>Bacillus genomes from the desert of Cuatro Cienegas, Coahuila.</title>
        <authorList>
            <person name="Olmedo-Alvarez G."/>
        </authorList>
    </citation>
    <scope>NUCLEOTIDE SEQUENCE [LARGE SCALE GENOMIC DNA]</scope>
    <source>
        <strain evidence="1 2">CH108_3D</strain>
    </source>
</reference>
<gene>
    <name evidence="1" type="ORF">FZC83_01940</name>
</gene>